<keyword evidence="4" id="KW-1185">Reference proteome</keyword>
<dbReference type="PROSITE" id="PS50157">
    <property type="entry name" value="ZINC_FINGER_C2H2_2"/>
    <property type="match status" value="1"/>
</dbReference>
<accession>A0A067RFI9</accession>
<dbReference type="GO" id="GO:0008270">
    <property type="term" value="F:zinc ion binding"/>
    <property type="evidence" value="ECO:0007669"/>
    <property type="project" value="UniProtKB-KW"/>
</dbReference>
<proteinExistence type="predicted"/>
<dbReference type="SMART" id="SM00355">
    <property type="entry name" value="ZnF_C2H2"/>
    <property type="match status" value="2"/>
</dbReference>
<name>A0A067RFI9_ZOONE</name>
<evidence type="ECO:0000313" key="3">
    <source>
        <dbReference type="EMBL" id="KDR21803.1"/>
    </source>
</evidence>
<dbReference type="Gene3D" id="3.30.160.60">
    <property type="entry name" value="Classic Zinc Finger"/>
    <property type="match status" value="1"/>
</dbReference>
<dbReference type="eggNOG" id="ENOG502SW9R">
    <property type="taxonomic scope" value="Eukaryota"/>
</dbReference>
<dbReference type="Proteomes" id="UP000027135">
    <property type="component" value="Unassembled WGS sequence"/>
</dbReference>
<dbReference type="InterPro" id="IPR036236">
    <property type="entry name" value="Znf_C2H2_sf"/>
</dbReference>
<reference evidence="3 4" key="1">
    <citation type="journal article" date="2014" name="Nat. Commun.">
        <title>Molecular traces of alternative social organization in a termite genome.</title>
        <authorList>
            <person name="Terrapon N."/>
            <person name="Li C."/>
            <person name="Robertson H.M."/>
            <person name="Ji L."/>
            <person name="Meng X."/>
            <person name="Booth W."/>
            <person name="Chen Z."/>
            <person name="Childers C.P."/>
            <person name="Glastad K.M."/>
            <person name="Gokhale K."/>
            <person name="Gowin J."/>
            <person name="Gronenberg W."/>
            <person name="Hermansen R.A."/>
            <person name="Hu H."/>
            <person name="Hunt B.G."/>
            <person name="Huylmans A.K."/>
            <person name="Khalil S.M."/>
            <person name="Mitchell R.D."/>
            <person name="Munoz-Torres M.C."/>
            <person name="Mustard J.A."/>
            <person name="Pan H."/>
            <person name="Reese J.T."/>
            <person name="Scharf M.E."/>
            <person name="Sun F."/>
            <person name="Vogel H."/>
            <person name="Xiao J."/>
            <person name="Yang W."/>
            <person name="Yang Z."/>
            <person name="Yang Z."/>
            <person name="Zhou J."/>
            <person name="Zhu J."/>
            <person name="Brent C.S."/>
            <person name="Elsik C.G."/>
            <person name="Goodisman M.A."/>
            <person name="Liberles D.A."/>
            <person name="Roe R.M."/>
            <person name="Vargo E.L."/>
            <person name="Vilcinskas A."/>
            <person name="Wang J."/>
            <person name="Bornberg-Bauer E."/>
            <person name="Korb J."/>
            <person name="Zhang G."/>
            <person name="Liebig J."/>
        </authorList>
    </citation>
    <scope>NUCLEOTIDE SEQUENCE [LARGE SCALE GENOMIC DNA]</scope>
    <source>
        <tissue evidence="3">Whole organism</tissue>
    </source>
</reference>
<dbReference type="Pfam" id="PF12874">
    <property type="entry name" value="zf-met"/>
    <property type="match status" value="1"/>
</dbReference>
<evidence type="ECO:0000313" key="4">
    <source>
        <dbReference type="Proteomes" id="UP000027135"/>
    </source>
</evidence>
<dbReference type="AlphaFoldDB" id="A0A067RFI9"/>
<sequence>MRGIFAGLVISTQSLSYVYQFEGVSPEDDIQLHFCQLCGKSYKSRSTRNRHLRYECGIARFKLECSVCGRRFSRPDNLRQHAGIHMPGYLSYSYKASSNGGSSGVGGGNFQTADGV</sequence>
<evidence type="ECO:0000259" key="2">
    <source>
        <dbReference type="PROSITE" id="PS50157"/>
    </source>
</evidence>
<dbReference type="EMBL" id="KK852538">
    <property type="protein sequence ID" value="KDR21803.1"/>
    <property type="molecule type" value="Genomic_DNA"/>
</dbReference>
<dbReference type="InterPro" id="IPR013087">
    <property type="entry name" value="Znf_C2H2_type"/>
</dbReference>
<feature type="domain" description="C2H2-type" evidence="2">
    <location>
        <begin position="63"/>
        <end position="85"/>
    </location>
</feature>
<dbReference type="Pfam" id="PF00096">
    <property type="entry name" value="zf-C2H2"/>
    <property type="match status" value="1"/>
</dbReference>
<keyword evidence="1" id="KW-0479">Metal-binding</keyword>
<gene>
    <name evidence="3" type="ORF">L798_02605</name>
</gene>
<dbReference type="SUPFAM" id="SSF57667">
    <property type="entry name" value="beta-beta-alpha zinc fingers"/>
    <property type="match status" value="1"/>
</dbReference>
<evidence type="ECO:0000256" key="1">
    <source>
        <dbReference type="PROSITE-ProRule" id="PRU00042"/>
    </source>
</evidence>
<keyword evidence="1" id="KW-0863">Zinc-finger</keyword>
<organism evidence="3 4">
    <name type="scientific">Zootermopsis nevadensis</name>
    <name type="common">Dampwood termite</name>
    <dbReference type="NCBI Taxonomy" id="136037"/>
    <lineage>
        <taxon>Eukaryota</taxon>
        <taxon>Metazoa</taxon>
        <taxon>Ecdysozoa</taxon>
        <taxon>Arthropoda</taxon>
        <taxon>Hexapoda</taxon>
        <taxon>Insecta</taxon>
        <taxon>Pterygota</taxon>
        <taxon>Neoptera</taxon>
        <taxon>Polyneoptera</taxon>
        <taxon>Dictyoptera</taxon>
        <taxon>Blattodea</taxon>
        <taxon>Blattoidea</taxon>
        <taxon>Termitoidae</taxon>
        <taxon>Termopsidae</taxon>
        <taxon>Zootermopsis</taxon>
    </lineage>
</organism>
<keyword evidence="1" id="KW-0862">Zinc</keyword>
<dbReference type="InParanoid" id="A0A067RFI9"/>
<dbReference type="PROSITE" id="PS00028">
    <property type="entry name" value="ZINC_FINGER_C2H2_1"/>
    <property type="match status" value="1"/>
</dbReference>
<dbReference type="STRING" id="136037.A0A067RFI9"/>
<protein>
    <submittedName>
        <fullName evidence="3">Zinc finger and BTB domain-containing protein 48</fullName>
    </submittedName>
</protein>